<dbReference type="InterPro" id="IPR020503">
    <property type="entry name" value="Uncharacterised_Rv2561"/>
</dbReference>
<dbReference type="AlphaFoldDB" id="A0A2P8GKI2"/>
<evidence type="ECO:0000313" key="1">
    <source>
        <dbReference type="EMBL" id="PSL34472.1"/>
    </source>
</evidence>
<dbReference type="SUPFAM" id="SSF55961">
    <property type="entry name" value="Bet v1-like"/>
    <property type="match status" value="1"/>
</dbReference>
<dbReference type="Gene3D" id="3.30.70.1230">
    <property type="entry name" value="Nucleotide cyclase"/>
    <property type="match status" value="1"/>
</dbReference>
<dbReference type="OrthoDB" id="625021at2"/>
<dbReference type="Proteomes" id="UP000240978">
    <property type="component" value="Unassembled WGS sequence"/>
</dbReference>
<dbReference type="Pfam" id="PF10851">
    <property type="entry name" value="DUF2652"/>
    <property type="match status" value="1"/>
</dbReference>
<dbReference type="RefSeq" id="WP_106600766.1">
    <property type="nucleotide sequence ID" value="NZ_PYGK01000002.1"/>
</dbReference>
<reference evidence="1 2" key="1">
    <citation type="submission" date="2018-03" db="EMBL/GenBank/DDBJ databases">
        <title>Genomic Encyclopedia of Archaeal and Bacterial Type Strains, Phase II (KMG-II): from individual species to whole genera.</title>
        <authorList>
            <person name="Goeker M."/>
        </authorList>
    </citation>
    <scope>NUCLEOTIDE SEQUENCE [LARGE SCALE GENOMIC DNA]</scope>
    <source>
        <strain evidence="1 2">DSM 18107</strain>
    </source>
</reference>
<proteinExistence type="predicted"/>
<comment type="caution">
    <text evidence="1">The sequence shown here is derived from an EMBL/GenBank/DDBJ whole genome shotgun (WGS) entry which is preliminary data.</text>
</comment>
<keyword evidence="2" id="KW-1185">Reference proteome</keyword>
<name>A0A2P8GKI2_9BACT</name>
<dbReference type="InterPro" id="IPR029787">
    <property type="entry name" value="Nucleotide_cyclase"/>
</dbReference>
<sequence length="360" mass="41806">MENKGLLFIPDISGFTRFVNEIEIDHSRHIIQQLLEVLINANNTGLEISEIEGDAILFYKFGAPLDLEALYKQVEKMFCEFHRHLNAYDNRKICQCRACVSAVGLTLKVITHYGEFTTYNVKNFSKLIGKDVIVAHQLLKNDIDQHEYWLVTDNLLQDTPPAGLATWMKWDASAKQTETGEIPFHYTQLSQLKKELPPEPDPQLELSDKVKVLSVFKDYDVDIKTLCFTTVHFEFRHQWQVGLKEINEVEHFLPGVGSRHQHILENGQKIMMFTSSFSYNPEEKILFSETDEKRKSSTYYTIEKAPDGRSRLTLDIYIPKNPVRQLLFNLFEKNALHANLRESLERLEPIVKEMVLPLEF</sequence>
<organism evidence="1 2">
    <name type="scientific">Chitinophaga ginsengisoli</name>
    <dbReference type="NCBI Taxonomy" id="363837"/>
    <lineage>
        <taxon>Bacteria</taxon>
        <taxon>Pseudomonadati</taxon>
        <taxon>Bacteroidota</taxon>
        <taxon>Chitinophagia</taxon>
        <taxon>Chitinophagales</taxon>
        <taxon>Chitinophagaceae</taxon>
        <taxon>Chitinophaga</taxon>
    </lineage>
</organism>
<accession>A0A2P8GKI2</accession>
<gene>
    <name evidence="1" type="ORF">CLV42_10243</name>
</gene>
<evidence type="ECO:0000313" key="2">
    <source>
        <dbReference type="Proteomes" id="UP000240978"/>
    </source>
</evidence>
<dbReference type="EMBL" id="PYGK01000002">
    <property type="protein sequence ID" value="PSL34472.1"/>
    <property type="molecule type" value="Genomic_DNA"/>
</dbReference>
<protein>
    <submittedName>
        <fullName evidence="1">Uncharacterized protein DUF2652</fullName>
    </submittedName>
</protein>